<keyword evidence="4" id="KW-1185">Reference proteome</keyword>
<comment type="caution">
    <text evidence="3">The sequence shown here is derived from an EMBL/GenBank/DDBJ whole genome shotgun (WGS) entry which is preliminary data.</text>
</comment>
<accession>A0ABV7EZ07</accession>
<feature type="signal peptide" evidence="1">
    <location>
        <begin position="1"/>
        <end position="19"/>
    </location>
</feature>
<protein>
    <submittedName>
        <fullName evidence="3">DUF4124 domain-containing protein</fullName>
    </submittedName>
</protein>
<name>A0ABV7EZ07_9BURK</name>
<evidence type="ECO:0000259" key="2">
    <source>
        <dbReference type="Pfam" id="PF13511"/>
    </source>
</evidence>
<dbReference type="RefSeq" id="WP_390331363.1">
    <property type="nucleotide sequence ID" value="NZ_JBHRTP010000023.1"/>
</dbReference>
<evidence type="ECO:0000313" key="4">
    <source>
        <dbReference type="Proteomes" id="UP001595530"/>
    </source>
</evidence>
<keyword evidence="1" id="KW-0732">Signal</keyword>
<dbReference type="EMBL" id="JBHRTP010000023">
    <property type="protein sequence ID" value="MFC3108023.1"/>
    <property type="molecule type" value="Genomic_DNA"/>
</dbReference>
<feature type="domain" description="DUF4124" evidence="2">
    <location>
        <begin position="8"/>
        <end position="60"/>
    </location>
</feature>
<organism evidence="3 4">
    <name type="scientific">Undibacterium arcticum</name>
    <dbReference type="NCBI Taxonomy" id="1762892"/>
    <lineage>
        <taxon>Bacteria</taxon>
        <taxon>Pseudomonadati</taxon>
        <taxon>Pseudomonadota</taxon>
        <taxon>Betaproteobacteria</taxon>
        <taxon>Burkholderiales</taxon>
        <taxon>Oxalobacteraceae</taxon>
        <taxon>Undibacterium</taxon>
    </lineage>
</organism>
<proteinExistence type="predicted"/>
<gene>
    <name evidence="3" type="ORF">ACFOFO_08630</name>
</gene>
<dbReference type="InterPro" id="IPR025392">
    <property type="entry name" value="DUF4124"/>
</dbReference>
<evidence type="ECO:0000313" key="3">
    <source>
        <dbReference type="EMBL" id="MFC3108023.1"/>
    </source>
</evidence>
<evidence type="ECO:0000256" key="1">
    <source>
        <dbReference type="SAM" id="SignalP"/>
    </source>
</evidence>
<dbReference type="Proteomes" id="UP001595530">
    <property type="component" value="Unassembled WGS sequence"/>
</dbReference>
<reference evidence="4" key="1">
    <citation type="journal article" date="2019" name="Int. J. Syst. Evol. Microbiol.">
        <title>The Global Catalogue of Microorganisms (GCM) 10K type strain sequencing project: providing services to taxonomists for standard genome sequencing and annotation.</title>
        <authorList>
            <consortium name="The Broad Institute Genomics Platform"/>
            <consortium name="The Broad Institute Genome Sequencing Center for Infectious Disease"/>
            <person name="Wu L."/>
            <person name="Ma J."/>
        </authorList>
    </citation>
    <scope>NUCLEOTIDE SEQUENCE [LARGE SCALE GENOMIC DNA]</scope>
    <source>
        <strain evidence="4">KCTC 42986</strain>
    </source>
</reference>
<feature type="chain" id="PRO_5045495005" evidence="1">
    <location>
        <begin position="20"/>
        <end position="142"/>
    </location>
</feature>
<sequence length="142" mass="15739">MRYLLLLSLLAAFAIPASAAYKCEANGKITYSDLPCPNARVVKLDDPVAPEEASSAERRAARDKTELQGLAYERHKQEAIADKEQRRLARLSGTRQKRCASLTQRKKWADEDLVTASGRAMAKSKRKAHRAAEKLALECGNI</sequence>
<dbReference type="Pfam" id="PF13511">
    <property type="entry name" value="DUF4124"/>
    <property type="match status" value="1"/>
</dbReference>